<evidence type="ECO:0000259" key="1">
    <source>
        <dbReference type="Pfam" id="PF10137"/>
    </source>
</evidence>
<dbReference type="InterPro" id="IPR019302">
    <property type="entry name" value="CAP12/PCTIR_TIR_dom"/>
</dbReference>
<dbReference type="EMBL" id="WUEZ01000001">
    <property type="protein sequence ID" value="NEI32555.1"/>
    <property type="molecule type" value="Genomic_DNA"/>
</dbReference>
<reference evidence="2 3" key="1">
    <citation type="submission" date="2019-12" db="EMBL/GenBank/DDBJ databases">
        <title>Rhizobium genotypes associated with high levels of biological nitrogen fixation by grain legumes in a temperate-maritime cropping system.</title>
        <authorList>
            <person name="Maluk M."/>
            <person name="Francesc Ferrando Molina F."/>
            <person name="Lopez Del Egido L."/>
            <person name="Lafos M."/>
            <person name="Langarica-Fuentes A."/>
            <person name="Gebre Yohannes G."/>
            <person name="Young M.W."/>
            <person name="Martin P."/>
            <person name="Gantlett R."/>
            <person name="Kenicer G."/>
            <person name="Hawes C."/>
            <person name="Begg G.S."/>
            <person name="Quilliam R.S."/>
            <person name="Squire G.R."/>
            <person name="Poole P.S."/>
            <person name="Young P.W."/>
            <person name="Iannetta P.M."/>
            <person name="James E.K."/>
        </authorList>
    </citation>
    <scope>NUCLEOTIDE SEQUENCE [LARGE SCALE GENOMIC DNA]</scope>
    <source>
        <strain evidence="2 3">JHI1096</strain>
    </source>
</reference>
<comment type="caution">
    <text evidence="2">The sequence shown here is derived from an EMBL/GenBank/DDBJ whole genome shotgun (WGS) entry which is preliminary data.</text>
</comment>
<name>A0A6P0AYR7_RHILE</name>
<protein>
    <recommendedName>
        <fullName evidence="1">CD-NTase-associated protein 12/Pycsar effector protein TIR domain-containing protein</fullName>
    </recommendedName>
</protein>
<gene>
    <name evidence="2" type="ORF">GR204_00770</name>
</gene>
<accession>A0A6P0AYR7</accession>
<dbReference type="Pfam" id="PF10137">
    <property type="entry name" value="CAP12-PCTIR_TIR"/>
    <property type="match status" value="1"/>
</dbReference>
<proteinExistence type="predicted"/>
<feature type="domain" description="CD-NTase-associated protein 12/Pycsar effector protein TIR" evidence="1">
    <location>
        <begin position="128"/>
        <end position="246"/>
    </location>
</feature>
<evidence type="ECO:0000313" key="3">
    <source>
        <dbReference type="Proteomes" id="UP000471560"/>
    </source>
</evidence>
<organism evidence="2 3">
    <name type="scientific">Rhizobium leguminosarum</name>
    <dbReference type="NCBI Taxonomy" id="384"/>
    <lineage>
        <taxon>Bacteria</taxon>
        <taxon>Pseudomonadati</taxon>
        <taxon>Pseudomonadota</taxon>
        <taxon>Alphaproteobacteria</taxon>
        <taxon>Hyphomicrobiales</taxon>
        <taxon>Rhizobiaceae</taxon>
        <taxon>Rhizobium/Agrobacterium group</taxon>
        <taxon>Rhizobium</taxon>
    </lineage>
</organism>
<dbReference type="AlphaFoldDB" id="A0A6P0AYR7"/>
<dbReference type="Proteomes" id="UP000471560">
    <property type="component" value="Unassembled WGS sequence"/>
</dbReference>
<sequence>MLKAEGHAGFEAMRLEWDLQETDAGAGSGLAARATSLATYALKDPQLRTPEGIYLQSAIVTRAGEIYRSGWMTNIGEKERAAFKKHSSEAGSMNDVSEIGTISLAYDDAHTQNLVVRRPDPNMSKFNKVFIVHGHDEAALDKLARFLEKLKLDVIVLKEQPNQGRTIIEKYEACAHEVGFAVVLLTPDDVGSPAAAIDHVQRARQNVIFELGYFSGKLGRGKVCLLRKGNVEIPSDLFGVVYTDMDAAEGWKIALVKEMRAAKIDFDPNLVWT</sequence>
<dbReference type="GO" id="GO:0050135">
    <property type="term" value="F:NADP+ nucleosidase activity"/>
    <property type="evidence" value="ECO:0007669"/>
    <property type="project" value="InterPro"/>
</dbReference>
<evidence type="ECO:0000313" key="2">
    <source>
        <dbReference type="EMBL" id="NEI32555.1"/>
    </source>
</evidence>